<organism evidence="1">
    <name type="scientific">Bracon brevicornis</name>
    <dbReference type="NCBI Taxonomy" id="1563983"/>
    <lineage>
        <taxon>Eukaryota</taxon>
        <taxon>Metazoa</taxon>
        <taxon>Ecdysozoa</taxon>
        <taxon>Arthropoda</taxon>
        <taxon>Hexapoda</taxon>
        <taxon>Insecta</taxon>
        <taxon>Pterygota</taxon>
        <taxon>Neoptera</taxon>
        <taxon>Endopterygota</taxon>
        <taxon>Hymenoptera</taxon>
        <taxon>Apocrita</taxon>
        <taxon>Ichneumonoidea</taxon>
        <taxon>Braconidae</taxon>
        <taxon>Braconinae</taxon>
        <taxon>Bracon</taxon>
    </lineage>
</organism>
<reference evidence="1" key="1">
    <citation type="submission" date="2020-07" db="EMBL/GenBank/DDBJ databases">
        <authorList>
            <person name="Ferguson B K."/>
        </authorList>
    </citation>
    <scope>NUCLEOTIDE SEQUENCE</scope>
    <source>
        <strain evidence="1">L06</strain>
    </source>
</reference>
<protein>
    <submittedName>
        <fullName evidence="1">Uncharacterized protein</fullName>
    </submittedName>
</protein>
<sequence length="100" mass="11216">MLFVPFTVPTFPATHQTTSHPVHQTHHQQLGGTPVQQQPAPPQINQLNQLNHSAHQGIGTGTTNPVTVHSTNCSPQQQHHLHHYQPNFILITSIYYIIIH</sequence>
<name>A0A6V7LB80_9HYME</name>
<proteinExistence type="predicted"/>
<accession>A0A6V7LB80</accession>
<dbReference type="AlphaFoldDB" id="A0A6V7LB80"/>
<gene>
    <name evidence="1" type="ORF">BBRV_LOCUS101334</name>
</gene>
<evidence type="ECO:0000313" key="1">
    <source>
        <dbReference type="EMBL" id="CAD1573279.1"/>
    </source>
</evidence>
<dbReference type="EMBL" id="CADCXW020000339">
    <property type="protein sequence ID" value="CAD1573279.1"/>
    <property type="molecule type" value="Genomic_DNA"/>
</dbReference>